<evidence type="ECO:0008006" key="4">
    <source>
        <dbReference type="Google" id="ProtNLM"/>
    </source>
</evidence>
<dbReference type="Proteomes" id="UP001157161">
    <property type="component" value="Unassembled WGS sequence"/>
</dbReference>
<reference evidence="2" key="2">
    <citation type="submission" date="2023-02" db="EMBL/GenBank/DDBJ databases">
        <authorList>
            <person name="Sun Q."/>
            <person name="Mori K."/>
        </authorList>
    </citation>
    <scope>NUCLEOTIDE SEQUENCE</scope>
    <source>
        <strain evidence="2">NBRC 112290</strain>
    </source>
</reference>
<accession>A0AA37XDG5</accession>
<dbReference type="Pfam" id="PF08310">
    <property type="entry name" value="LGFP"/>
    <property type="match status" value="1"/>
</dbReference>
<keyword evidence="3" id="KW-1185">Reference proteome</keyword>
<proteinExistence type="predicted"/>
<dbReference type="InterPro" id="IPR013207">
    <property type="entry name" value="LGFP"/>
</dbReference>
<evidence type="ECO:0000313" key="3">
    <source>
        <dbReference type="Proteomes" id="UP001157161"/>
    </source>
</evidence>
<dbReference type="EMBL" id="BSUM01000001">
    <property type="protein sequence ID" value="GMA31093.1"/>
    <property type="molecule type" value="Genomic_DNA"/>
</dbReference>
<feature type="compositionally biased region" description="Polar residues" evidence="1">
    <location>
        <begin position="99"/>
        <end position="110"/>
    </location>
</feature>
<feature type="compositionally biased region" description="Low complexity" evidence="1">
    <location>
        <begin position="52"/>
        <end position="71"/>
    </location>
</feature>
<evidence type="ECO:0000313" key="2">
    <source>
        <dbReference type="EMBL" id="GMA31093.1"/>
    </source>
</evidence>
<sequence>MAVPAAVAAPDQGAAPVLDGPNPVGGVDPSTPPTANPTDDPTGSSTPGAADPTATPGEPEGTGTPTGAEPTPSDDEPEPGPTEDVGAPTPAPADGPVQAPSTGVEPQSPATGRAEGSRASVTQTEVPVLPPVREVHEALGGMSGVLGRASAPWRPEPRAGESATTTDRGFQMFEGGVVYTGGATVAVLGEKDRAHRARGGGLGELGYPRASSRTEAGAPAWTYQVFENGVVYESPVGLAAVVGVWNETHRGQGGGTGALGYPLAPVVDEGAAGAFQRFERGVVYRGSAGTWPVVGVADEVHRRLGGGTGSLGYPTAPLRMQNSTFGYQTFRHGVVYTSPRGTFPVVAPWTRPTDPRVGARVRSATPSPRRCGRADPSDTRSSSAGCSTTAPTGCTRW</sequence>
<feature type="compositionally biased region" description="Polar residues" evidence="1">
    <location>
        <begin position="379"/>
        <end position="397"/>
    </location>
</feature>
<protein>
    <recommendedName>
        <fullName evidence="4">LGFP repeat-containing protein</fullName>
    </recommendedName>
</protein>
<gene>
    <name evidence="2" type="ORF">GCM10025875_10850</name>
</gene>
<comment type="caution">
    <text evidence="2">The sequence shown here is derived from an EMBL/GenBank/DDBJ whole genome shotgun (WGS) entry which is preliminary data.</text>
</comment>
<feature type="compositionally biased region" description="Low complexity" evidence="1">
    <location>
        <begin position="1"/>
        <end position="17"/>
    </location>
</feature>
<feature type="region of interest" description="Disordered" evidence="1">
    <location>
        <begin position="1"/>
        <end position="129"/>
    </location>
</feature>
<feature type="region of interest" description="Disordered" evidence="1">
    <location>
        <begin position="146"/>
        <end position="165"/>
    </location>
</feature>
<name>A0AA37XDG5_9MICO</name>
<dbReference type="AlphaFoldDB" id="A0AA37XDG5"/>
<reference evidence="2" key="1">
    <citation type="journal article" date="2014" name="Int. J. Syst. Evol. Microbiol.">
        <title>Complete genome sequence of Corynebacterium casei LMG S-19264T (=DSM 44701T), isolated from a smear-ripened cheese.</title>
        <authorList>
            <consortium name="US DOE Joint Genome Institute (JGI-PGF)"/>
            <person name="Walter F."/>
            <person name="Albersmeier A."/>
            <person name="Kalinowski J."/>
            <person name="Ruckert C."/>
        </authorList>
    </citation>
    <scope>NUCLEOTIDE SEQUENCE</scope>
    <source>
        <strain evidence="2">NBRC 112290</strain>
    </source>
</reference>
<feature type="region of interest" description="Disordered" evidence="1">
    <location>
        <begin position="354"/>
        <end position="397"/>
    </location>
</feature>
<evidence type="ECO:0000256" key="1">
    <source>
        <dbReference type="SAM" id="MobiDB-lite"/>
    </source>
</evidence>
<organism evidence="2 3">
    <name type="scientific">Litorihabitans aurantiacus</name>
    <dbReference type="NCBI Taxonomy" id="1930061"/>
    <lineage>
        <taxon>Bacteria</taxon>
        <taxon>Bacillati</taxon>
        <taxon>Actinomycetota</taxon>
        <taxon>Actinomycetes</taxon>
        <taxon>Micrococcales</taxon>
        <taxon>Beutenbergiaceae</taxon>
        <taxon>Litorihabitans</taxon>
    </lineage>
</organism>